<gene>
    <name evidence="2" type="ORF">FTW19_10590</name>
</gene>
<dbReference type="KEGG" id="talb:FTW19_10590"/>
<accession>A0A5B9E8G9</accession>
<evidence type="ECO:0000256" key="1">
    <source>
        <dbReference type="SAM" id="SignalP"/>
    </source>
</evidence>
<dbReference type="RefSeq" id="WP_147647598.1">
    <property type="nucleotide sequence ID" value="NZ_CP042806.1"/>
</dbReference>
<evidence type="ECO:0000313" key="3">
    <source>
        <dbReference type="Proteomes" id="UP000321820"/>
    </source>
</evidence>
<feature type="signal peptide" evidence="1">
    <location>
        <begin position="1"/>
        <end position="22"/>
    </location>
</feature>
<reference evidence="2 3" key="1">
    <citation type="submission" date="2019-08" db="EMBL/GenBank/DDBJ databases">
        <title>Complete genome sequence of Terriglobus albidus strain ORNL.</title>
        <authorList>
            <person name="Podar M."/>
        </authorList>
    </citation>
    <scope>NUCLEOTIDE SEQUENCE [LARGE SCALE GENOMIC DNA]</scope>
    <source>
        <strain evidence="2 3">ORNL</strain>
    </source>
</reference>
<evidence type="ECO:0008006" key="4">
    <source>
        <dbReference type="Google" id="ProtNLM"/>
    </source>
</evidence>
<feature type="chain" id="PRO_5023028735" description="Lipocalin-like domain-containing protein" evidence="1">
    <location>
        <begin position="23"/>
        <end position="158"/>
    </location>
</feature>
<organism evidence="2 3">
    <name type="scientific">Terriglobus albidus</name>
    <dbReference type="NCBI Taxonomy" id="1592106"/>
    <lineage>
        <taxon>Bacteria</taxon>
        <taxon>Pseudomonadati</taxon>
        <taxon>Acidobacteriota</taxon>
        <taxon>Terriglobia</taxon>
        <taxon>Terriglobales</taxon>
        <taxon>Acidobacteriaceae</taxon>
        <taxon>Terriglobus</taxon>
    </lineage>
</organism>
<proteinExistence type="predicted"/>
<dbReference type="Proteomes" id="UP000321820">
    <property type="component" value="Chromosome"/>
</dbReference>
<dbReference type="EMBL" id="CP042806">
    <property type="protein sequence ID" value="QEE28408.1"/>
    <property type="molecule type" value="Genomic_DNA"/>
</dbReference>
<protein>
    <recommendedName>
        <fullName evidence="4">Lipocalin-like domain-containing protein</fullName>
    </recommendedName>
</protein>
<sequence>MMKELAIVVAGWAVTMCAVAHAQNSKFNGSWKIVNAKSSWSDGNYPKNMSLAIDLVFTEEQLTYHSVNDTNKDKPASVSFTAGIGGKAFPLSGSPRYNQVTLKKISDNEFELLELKDGDVIVGALWMFSQDGKHLVRWGVGKSPEGKSKAYIEYFDRQ</sequence>
<dbReference type="AlphaFoldDB" id="A0A5B9E8G9"/>
<evidence type="ECO:0000313" key="2">
    <source>
        <dbReference type="EMBL" id="QEE28408.1"/>
    </source>
</evidence>
<keyword evidence="1" id="KW-0732">Signal</keyword>
<name>A0A5B9E8G9_9BACT</name>
<dbReference type="OrthoDB" id="6004814at2"/>
<keyword evidence="3" id="KW-1185">Reference proteome</keyword>